<feature type="region of interest" description="Disordered" evidence="1">
    <location>
        <begin position="276"/>
        <end position="304"/>
    </location>
</feature>
<feature type="compositionally biased region" description="Basic and acidic residues" evidence="1">
    <location>
        <begin position="351"/>
        <end position="361"/>
    </location>
</feature>
<dbReference type="AlphaFoldDB" id="A0A9X4KUB8"/>
<gene>
    <name evidence="2" type="ORF">OMP40_17445</name>
</gene>
<feature type="region of interest" description="Disordered" evidence="1">
    <location>
        <begin position="351"/>
        <end position="389"/>
    </location>
</feature>
<evidence type="ECO:0000256" key="1">
    <source>
        <dbReference type="SAM" id="MobiDB-lite"/>
    </source>
</evidence>
<evidence type="ECO:0000313" key="3">
    <source>
        <dbReference type="Proteomes" id="UP001153404"/>
    </source>
</evidence>
<sequence>MEAKAAGTTVVKAVYGAFETSVNVTVVGSVDPENPSGPDLPSTTEQPSIQQVAVPGGIATAMLDRAAKELDITLDSAALAKALDAASESAGGNRTVLIELPETSGVDSYKLKLPAGFFAAGDGDRRVSVKTALGTVTIPSDMLQRDRADEGAGGEIAIRVSPGDRSRLDPSAAEAVGDRPLIDLVLFRNGVSEEWRNPQAKITVAIPYAPSEEELRTPGAIIAYYVDAQGRMMPIPNGRYDSASGAVVFATDHFSRFGVAFSKKELRRFGAPCMGARQHRSARVKRDRRRRRRPGLRTGPRRHASRIRRYAGRGLGACGRYAVELHRREAGGLLLPGCRRSAAERHIEWRGRRPLPAERGHIPAGDDDDGGAGAPVARHAGSAGSRISA</sequence>
<name>A0A9X4KUB8_9BACL</name>
<accession>A0A9X4KUB8</accession>
<proteinExistence type="predicted"/>
<protein>
    <submittedName>
        <fullName evidence="2">Uncharacterized protein</fullName>
    </submittedName>
</protein>
<evidence type="ECO:0000313" key="2">
    <source>
        <dbReference type="EMBL" id="MDG0810950.1"/>
    </source>
</evidence>
<keyword evidence="3" id="KW-1185">Reference proteome</keyword>
<comment type="caution">
    <text evidence="2">The sequence shown here is derived from an EMBL/GenBank/DDBJ whole genome shotgun (WGS) entry which is preliminary data.</text>
</comment>
<dbReference type="EMBL" id="JAPDIA010000005">
    <property type="protein sequence ID" value="MDG0810950.1"/>
    <property type="molecule type" value="Genomic_DNA"/>
</dbReference>
<organism evidence="2 3">
    <name type="scientific">Cohnella rhizosphaerae</name>
    <dbReference type="NCBI Taxonomy" id="1457232"/>
    <lineage>
        <taxon>Bacteria</taxon>
        <taxon>Bacillati</taxon>
        <taxon>Bacillota</taxon>
        <taxon>Bacilli</taxon>
        <taxon>Bacillales</taxon>
        <taxon>Paenibacillaceae</taxon>
        <taxon>Cohnella</taxon>
    </lineage>
</organism>
<dbReference type="Proteomes" id="UP001153404">
    <property type="component" value="Unassembled WGS sequence"/>
</dbReference>
<feature type="compositionally biased region" description="Basic residues" evidence="1">
    <location>
        <begin position="277"/>
        <end position="304"/>
    </location>
</feature>
<reference evidence="2" key="1">
    <citation type="submission" date="2022-10" db="EMBL/GenBank/DDBJ databases">
        <title>Comparative genomic analysis of Cohnella hashimotonis sp. nov., isolated from the International Space Station.</title>
        <authorList>
            <person name="Simpson A."/>
            <person name="Venkateswaran K."/>
        </authorList>
    </citation>
    <scope>NUCLEOTIDE SEQUENCE</scope>
    <source>
        <strain evidence="2">DSM 28161</strain>
    </source>
</reference>
<feature type="region of interest" description="Disordered" evidence="1">
    <location>
        <begin position="29"/>
        <end position="48"/>
    </location>
</feature>